<dbReference type="PANTHER" id="PTHR30537">
    <property type="entry name" value="HTH-TYPE TRANSCRIPTIONAL REGULATOR"/>
    <property type="match status" value="1"/>
</dbReference>
<keyword evidence="2" id="KW-0678">Repressor</keyword>
<dbReference type="InterPro" id="IPR000847">
    <property type="entry name" value="LysR_HTH_N"/>
</dbReference>
<name>A0A0U1QVH0_YERP3</name>
<dbReference type="Proteomes" id="UP000002412">
    <property type="component" value="Chromosome"/>
</dbReference>
<dbReference type="InterPro" id="IPR005119">
    <property type="entry name" value="LysR_subst-bd"/>
</dbReference>
<keyword evidence="3" id="KW-0805">Transcription regulation</keyword>
<dbReference type="PANTHER" id="PTHR30537:SF17">
    <property type="entry name" value="LYSR-FAMILY REGULATORY PROTEIN"/>
    <property type="match status" value="1"/>
</dbReference>
<dbReference type="Gene3D" id="1.10.10.10">
    <property type="entry name" value="Winged helix-like DNA-binding domain superfamily/Winged helix DNA-binding domain"/>
    <property type="match status" value="1"/>
</dbReference>
<keyword evidence="4" id="KW-0238">DNA-binding</keyword>
<accession>A0A0U1QVH0</accession>
<dbReference type="GO" id="GO:0003700">
    <property type="term" value="F:DNA-binding transcription factor activity"/>
    <property type="evidence" value="ECO:0007669"/>
    <property type="project" value="InterPro"/>
</dbReference>
<evidence type="ECO:0000259" key="6">
    <source>
        <dbReference type="PROSITE" id="PS50931"/>
    </source>
</evidence>
<reference evidence="7 8" key="1">
    <citation type="journal article" date="2007" name="PLoS Genet.">
        <title>The complete genome sequence of Yersinia pseudotuberculosis IP31758, the causative agent of Far East scarlet-like fever.</title>
        <authorList>
            <person name="Eppinger M."/>
            <person name="Rosovitz M.J."/>
            <person name="Fricke W.F."/>
            <person name="Rasko D.A."/>
            <person name="Kokorina G."/>
            <person name="Fayolle C."/>
            <person name="Lindler L.E."/>
            <person name="Carniel E."/>
            <person name="Ravel J."/>
        </authorList>
    </citation>
    <scope>NUCLEOTIDE SEQUENCE [LARGE SCALE GENOMIC DNA]</scope>
    <source>
        <strain evidence="7 8">IP 31758</strain>
    </source>
</reference>
<evidence type="ECO:0000313" key="7">
    <source>
        <dbReference type="EMBL" id="ABS46496.1"/>
    </source>
</evidence>
<keyword evidence="5" id="KW-0804">Transcription</keyword>
<protein>
    <submittedName>
        <fullName evidence="7">Substrate-binding transcriptional regulator, LysR family</fullName>
    </submittedName>
</protein>
<evidence type="ECO:0000256" key="4">
    <source>
        <dbReference type="ARBA" id="ARBA00023125"/>
    </source>
</evidence>
<dbReference type="AlphaFoldDB" id="A0A0U1QVH0"/>
<dbReference type="HOGENOM" id="CLU_039613_16_3_6"/>
<dbReference type="Pfam" id="PF03466">
    <property type="entry name" value="LysR_substrate"/>
    <property type="match status" value="1"/>
</dbReference>
<evidence type="ECO:0000256" key="5">
    <source>
        <dbReference type="ARBA" id="ARBA00023163"/>
    </source>
</evidence>
<sequence>MDKFSAMTTFAKVVETGSFTRAADVLALPKARVSQRVSDLERHLGVRLLNRTTRSLNLTEDGQAYFAKCQVILQEIDELEGALKGGSVEPRGKLRVEALVSVARWVIAPSLHEFQARYPNISVRLGGSDRISHLLDNGIDCAIRGGHLEDSSQIARHVCDVHLGLYAAPAYLEAAGAVTHPQELSVHRRISWFTGQRNPFIWSLQSASDAFELPAEEGLLFDDPDVALASCMAGSGICPGAPFAVESWVRAGALVPVLPHWRFKARPIHIIYPSNRHLSARVRCFVDWSLEMMQANTSMRITPWELAERILKGDIFSR</sequence>
<proteinExistence type="inferred from homology"/>
<evidence type="ECO:0000256" key="2">
    <source>
        <dbReference type="ARBA" id="ARBA00022491"/>
    </source>
</evidence>
<evidence type="ECO:0000313" key="8">
    <source>
        <dbReference type="Proteomes" id="UP000002412"/>
    </source>
</evidence>
<dbReference type="CDD" id="cd08472">
    <property type="entry name" value="PBP2_CrgA_like_3"/>
    <property type="match status" value="1"/>
</dbReference>
<dbReference type="RefSeq" id="WP_012104459.1">
    <property type="nucleotide sequence ID" value="NC_009708.1"/>
</dbReference>
<dbReference type="Pfam" id="PF00126">
    <property type="entry name" value="HTH_1"/>
    <property type="match status" value="1"/>
</dbReference>
<dbReference type="InterPro" id="IPR036390">
    <property type="entry name" value="WH_DNA-bd_sf"/>
</dbReference>
<evidence type="ECO:0000256" key="3">
    <source>
        <dbReference type="ARBA" id="ARBA00023015"/>
    </source>
</evidence>
<dbReference type="InterPro" id="IPR036388">
    <property type="entry name" value="WH-like_DNA-bd_sf"/>
</dbReference>
<dbReference type="FunFam" id="1.10.10.10:FF:000001">
    <property type="entry name" value="LysR family transcriptional regulator"/>
    <property type="match status" value="1"/>
</dbReference>
<dbReference type="GO" id="GO:0043565">
    <property type="term" value="F:sequence-specific DNA binding"/>
    <property type="evidence" value="ECO:0007669"/>
    <property type="project" value="TreeGrafter"/>
</dbReference>
<dbReference type="EMBL" id="CP000720">
    <property type="protein sequence ID" value="ABS46496.1"/>
    <property type="molecule type" value="Genomic_DNA"/>
</dbReference>
<evidence type="ECO:0000256" key="1">
    <source>
        <dbReference type="ARBA" id="ARBA00009437"/>
    </source>
</evidence>
<gene>
    <name evidence="7" type="ordered locus">YpsIP31758_0547</name>
</gene>
<dbReference type="SUPFAM" id="SSF53850">
    <property type="entry name" value="Periplasmic binding protein-like II"/>
    <property type="match status" value="1"/>
</dbReference>
<dbReference type="Gene3D" id="3.40.190.290">
    <property type="match status" value="1"/>
</dbReference>
<dbReference type="KEGG" id="ypi:YpsIP31758_0547"/>
<dbReference type="SUPFAM" id="SSF46785">
    <property type="entry name" value="Winged helix' DNA-binding domain"/>
    <property type="match status" value="1"/>
</dbReference>
<dbReference type="GO" id="GO:0006351">
    <property type="term" value="P:DNA-templated transcription"/>
    <property type="evidence" value="ECO:0007669"/>
    <property type="project" value="TreeGrafter"/>
</dbReference>
<feature type="domain" description="HTH lysR-type" evidence="6">
    <location>
        <begin position="1"/>
        <end position="59"/>
    </location>
</feature>
<dbReference type="InterPro" id="IPR058163">
    <property type="entry name" value="LysR-type_TF_proteobact-type"/>
</dbReference>
<dbReference type="PROSITE" id="PS50931">
    <property type="entry name" value="HTH_LYSR"/>
    <property type="match status" value="1"/>
</dbReference>
<comment type="similarity">
    <text evidence="1">Belongs to the LysR transcriptional regulatory family.</text>
</comment>
<organism evidence="7 8">
    <name type="scientific">Yersinia pseudotuberculosis serotype O:1b (strain IP 31758)</name>
    <dbReference type="NCBI Taxonomy" id="349747"/>
    <lineage>
        <taxon>Bacteria</taxon>
        <taxon>Pseudomonadati</taxon>
        <taxon>Pseudomonadota</taxon>
        <taxon>Gammaproteobacteria</taxon>
        <taxon>Enterobacterales</taxon>
        <taxon>Yersiniaceae</taxon>
        <taxon>Yersinia</taxon>
    </lineage>
</organism>